<evidence type="ECO:0000313" key="3">
    <source>
        <dbReference type="Proteomes" id="UP000777438"/>
    </source>
</evidence>
<protein>
    <submittedName>
        <fullName evidence="2">Uncharacterized protein</fullName>
    </submittedName>
</protein>
<reference evidence="2 3" key="1">
    <citation type="journal article" date="2021" name="Nat. Commun.">
        <title>Genetic determinants of endophytism in the Arabidopsis root mycobiome.</title>
        <authorList>
            <person name="Mesny F."/>
            <person name="Miyauchi S."/>
            <person name="Thiergart T."/>
            <person name="Pickel B."/>
            <person name="Atanasova L."/>
            <person name="Karlsson M."/>
            <person name="Huettel B."/>
            <person name="Barry K.W."/>
            <person name="Haridas S."/>
            <person name="Chen C."/>
            <person name="Bauer D."/>
            <person name="Andreopoulos W."/>
            <person name="Pangilinan J."/>
            <person name="LaButti K."/>
            <person name="Riley R."/>
            <person name="Lipzen A."/>
            <person name="Clum A."/>
            <person name="Drula E."/>
            <person name="Henrissat B."/>
            <person name="Kohler A."/>
            <person name="Grigoriev I.V."/>
            <person name="Martin F.M."/>
            <person name="Hacquard S."/>
        </authorList>
    </citation>
    <scope>NUCLEOTIDE SEQUENCE [LARGE SCALE GENOMIC DNA]</scope>
    <source>
        <strain evidence="2 3">MPI-CAGE-CH-0241</strain>
    </source>
</reference>
<gene>
    <name evidence="2" type="ORF">B0T10DRAFT_465856</name>
</gene>
<dbReference type="Proteomes" id="UP000777438">
    <property type="component" value="Unassembled WGS sequence"/>
</dbReference>
<name>A0A9P9AFR2_9HYPO</name>
<evidence type="ECO:0000313" key="2">
    <source>
        <dbReference type="EMBL" id="KAH6874182.1"/>
    </source>
</evidence>
<evidence type="ECO:0000256" key="1">
    <source>
        <dbReference type="SAM" id="MobiDB-lite"/>
    </source>
</evidence>
<feature type="compositionally biased region" description="Polar residues" evidence="1">
    <location>
        <begin position="35"/>
        <end position="47"/>
    </location>
</feature>
<feature type="region of interest" description="Disordered" evidence="1">
    <location>
        <begin position="1"/>
        <end position="60"/>
    </location>
</feature>
<comment type="caution">
    <text evidence="2">The sequence shown here is derived from an EMBL/GenBank/DDBJ whole genome shotgun (WGS) entry which is preliminary data.</text>
</comment>
<feature type="compositionally biased region" description="Basic residues" evidence="1">
    <location>
        <begin position="1"/>
        <end position="10"/>
    </location>
</feature>
<dbReference type="AlphaFoldDB" id="A0A9P9AFR2"/>
<proteinExistence type="predicted"/>
<dbReference type="EMBL" id="JAGPYM010000041">
    <property type="protein sequence ID" value="KAH6874182.1"/>
    <property type="molecule type" value="Genomic_DNA"/>
</dbReference>
<dbReference type="OrthoDB" id="5103437at2759"/>
<accession>A0A9P9AFR2</accession>
<organism evidence="2 3">
    <name type="scientific">Thelonectria olida</name>
    <dbReference type="NCBI Taxonomy" id="1576542"/>
    <lineage>
        <taxon>Eukaryota</taxon>
        <taxon>Fungi</taxon>
        <taxon>Dikarya</taxon>
        <taxon>Ascomycota</taxon>
        <taxon>Pezizomycotina</taxon>
        <taxon>Sordariomycetes</taxon>
        <taxon>Hypocreomycetidae</taxon>
        <taxon>Hypocreales</taxon>
        <taxon>Nectriaceae</taxon>
        <taxon>Thelonectria</taxon>
    </lineage>
</organism>
<keyword evidence="3" id="KW-1185">Reference proteome</keyword>
<sequence>MKRVGLRKRLSQLFDRKQRSGRAPGARELTRTTKKPSSAPSNHNHAAQRQEAREPSVSAHAVMVDLTRQSGRIRESLASRRGLATDVLVPFMALAEFHCRELLSVVEECGNRIEQVNAGWKLDNPITRS</sequence>